<sequence>MFTKLKSLFKKKSSVLEQADTKIEESQVNFPIDRADYFFDHALVFYCEENNIPSEKLSQSDMLEISKRAAFHLSIFVAWLAKHDFLNPQSDGFNLEDVQKLKNETITGTDYLFKHLDEKLYSTDISNTLLPFISYFYEDYMDFCYTVLVDDVARTEFDWKIYHLVEDDIDEMFSQYKTHIR</sequence>
<feature type="domain" description="DUF7832" evidence="1">
    <location>
        <begin position="64"/>
        <end position="141"/>
    </location>
</feature>
<name>A0A6A8UAK3_STRSL</name>
<dbReference type="Proteomes" id="UP000439678">
    <property type="component" value="Unassembled WGS sequence"/>
</dbReference>
<dbReference type="Pfam" id="PF25191">
    <property type="entry name" value="DUF7832"/>
    <property type="match status" value="1"/>
</dbReference>
<accession>A0A6A8UAK3</accession>
<organism evidence="2 3">
    <name type="scientific">Streptococcus salivarius</name>
    <dbReference type="NCBI Taxonomy" id="1304"/>
    <lineage>
        <taxon>Bacteria</taxon>
        <taxon>Bacillati</taxon>
        <taxon>Bacillota</taxon>
        <taxon>Bacilli</taxon>
        <taxon>Lactobacillales</taxon>
        <taxon>Streptococcaceae</taxon>
        <taxon>Streptococcus</taxon>
    </lineage>
</organism>
<dbReference type="EMBL" id="WMYO01000001">
    <property type="protein sequence ID" value="MTR26911.1"/>
    <property type="molecule type" value="Genomic_DNA"/>
</dbReference>
<reference evidence="2 3" key="1">
    <citation type="journal article" date="2019" name="Nat. Med.">
        <title>A library of human gut bacterial isolates paired with longitudinal multiomics data enables mechanistic microbiome research.</title>
        <authorList>
            <person name="Poyet M."/>
            <person name="Groussin M."/>
            <person name="Gibbons S.M."/>
            <person name="Avila-Pacheco J."/>
            <person name="Jiang X."/>
            <person name="Kearney S.M."/>
            <person name="Perrotta A.R."/>
            <person name="Berdy B."/>
            <person name="Zhao S."/>
            <person name="Lieberman T.D."/>
            <person name="Swanson P.K."/>
            <person name="Smith M."/>
            <person name="Roesemann S."/>
            <person name="Alexander J.E."/>
            <person name="Rich S.A."/>
            <person name="Livny J."/>
            <person name="Vlamakis H."/>
            <person name="Clish C."/>
            <person name="Bullock K."/>
            <person name="Deik A."/>
            <person name="Scott J."/>
            <person name="Pierce K.A."/>
            <person name="Xavier R.J."/>
            <person name="Alm E.J."/>
        </authorList>
    </citation>
    <scope>NUCLEOTIDE SEQUENCE [LARGE SCALE GENOMIC DNA]</scope>
    <source>
        <strain evidence="2 3">BIOML-A4</strain>
    </source>
</reference>
<protein>
    <recommendedName>
        <fullName evidence="1">DUF7832 domain-containing protein</fullName>
    </recommendedName>
</protein>
<evidence type="ECO:0000313" key="3">
    <source>
        <dbReference type="Proteomes" id="UP000439678"/>
    </source>
</evidence>
<dbReference type="InterPro" id="IPR057154">
    <property type="entry name" value="DUF7832"/>
</dbReference>
<proteinExistence type="predicted"/>
<dbReference type="RefSeq" id="WP_060971553.1">
    <property type="nucleotide sequence ID" value="NZ_JADNKH010000007.1"/>
</dbReference>
<evidence type="ECO:0000313" key="2">
    <source>
        <dbReference type="EMBL" id="MTR26911.1"/>
    </source>
</evidence>
<comment type="caution">
    <text evidence="2">The sequence shown here is derived from an EMBL/GenBank/DDBJ whole genome shotgun (WGS) entry which is preliminary data.</text>
</comment>
<dbReference type="AlphaFoldDB" id="A0A6A8UAK3"/>
<evidence type="ECO:0000259" key="1">
    <source>
        <dbReference type="Pfam" id="PF25191"/>
    </source>
</evidence>
<gene>
    <name evidence="2" type="ORF">GMC65_00745</name>
</gene>